<dbReference type="PANTHER" id="PTHR33933:SF1">
    <property type="entry name" value="PROTEIN ADENYLYLTRANSFERASE MNTA-RELATED"/>
    <property type="match status" value="1"/>
</dbReference>
<evidence type="ECO:0000313" key="2">
    <source>
        <dbReference type="EMBL" id="KKN04433.1"/>
    </source>
</evidence>
<dbReference type="EMBL" id="LAZR01004923">
    <property type="protein sequence ID" value="KKN04433.1"/>
    <property type="molecule type" value="Genomic_DNA"/>
</dbReference>
<dbReference type="InterPro" id="IPR052548">
    <property type="entry name" value="Type_VII_TA_antitoxin"/>
</dbReference>
<dbReference type="PANTHER" id="PTHR33933">
    <property type="entry name" value="NUCLEOTIDYLTRANSFERASE"/>
    <property type="match status" value="1"/>
</dbReference>
<dbReference type="Gene3D" id="3.30.460.10">
    <property type="entry name" value="Beta Polymerase, domain 2"/>
    <property type="match status" value="1"/>
</dbReference>
<feature type="domain" description="Polymerase beta nucleotidyltransferase" evidence="1">
    <location>
        <begin position="88"/>
        <end position="143"/>
    </location>
</feature>
<name>A0A0F9QGK1_9ZZZZ</name>
<reference evidence="2" key="1">
    <citation type="journal article" date="2015" name="Nature">
        <title>Complex archaea that bridge the gap between prokaryotes and eukaryotes.</title>
        <authorList>
            <person name="Spang A."/>
            <person name="Saw J.H."/>
            <person name="Jorgensen S.L."/>
            <person name="Zaremba-Niedzwiedzka K."/>
            <person name="Martijn J."/>
            <person name="Lind A.E."/>
            <person name="van Eijk R."/>
            <person name="Schleper C."/>
            <person name="Guy L."/>
            <person name="Ettema T.J."/>
        </authorList>
    </citation>
    <scope>NUCLEOTIDE SEQUENCE</scope>
</reference>
<evidence type="ECO:0000259" key="1">
    <source>
        <dbReference type="Pfam" id="PF18765"/>
    </source>
</evidence>
<dbReference type="InterPro" id="IPR041633">
    <property type="entry name" value="Polbeta"/>
</dbReference>
<dbReference type="SUPFAM" id="SSF81301">
    <property type="entry name" value="Nucleotidyltransferase"/>
    <property type="match status" value="1"/>
</dbReference>
<dbReference type="AlphaFoldDB" id="A0A0F9QGK1"/>
<dbReference type="CDD" id="cd05403">
    <property type="entry name" value="NT_KNTase_like"/>
    <property type="match status" value="1"/>
</dbReference>
<dbReference type="Pfam" id="PF18765">
    <property type="entry name" value="Polbeta"/>
    <property type="match status" value="1"/>
</dbReference>
<feature type="non-terminal residue" evidence="2">
    <location>
        <position position="1"/>
    </location>
</feature>
<sequence length="221" mass="25914">KVKIAVMKLMCLNPERKYSGREMARLLNQSASRVLEVLELFRKNAVVHRETVGRSSQWGLNKESIVVEEVSSLINVERKIYMALKARIYETLIREKSIQKVVLYGSVARKKEKPESDIDVFILVTTKKDKELAAELVGKLNKYLLPRYGNVISESIYSEREWKDMEKTKMFKKIESEGEIILIREKIRDEMRDLDKDRSEINWDKVAEVYGLKELIKNIKF</sequence>
<proteinExistence type="predicted"/>
<comment type="caution">
    <text evidence="2">The sequence shown here is derived from an EMBL/GenBank/DDBJ whole genome shotgun (WGS) entry which is preliminary data.</text>
</comment>
<protein>
    <recommendedName>
        <fullName evidence="1">Polymerase beta nucleotidyltransferase domain-containing protein</fullName>
    </recommendedName>
</protein>
<dbReference type="InterPro" id="IPR043519">
    <property type="entry name" value="NT_sf"/>
</dbReference>
<gene>
    <name evidence="2" type="ORF">LCGC14_1097580</name>
</gene>
<organism evidence="2">
    <name type="scientific">marine sediment metagenome</name>
    <dbReference type="NCBI Taxonomy" id="412755"/>
    <lineage>
        <taxon>unclassified sequences</taxon>
        <taxon>metagenomes</taxon>
        <taxon>ecological metagenomes</taxon>
    </lineage>
</organism>
<accession>A0A0F9QGK1</accession>